<reference evidence="2 3" key="1">
    <citation type="submission" date="2019-11" db="EMBL/GenBank/DDBJ databases">
        <title>Whole genome sequence of Haloferax sp. MBLA0078.</title>
        <authorList>
            <person name="Seo M.-J."/>
            <person name="Cho E.-S."/>
        </authorList>
    </citation>
    <scope>NUCLEOTIDE SEQUENCE [LARGE SCALE GENOMIC DNA]</scope>
    <source>
        <strain evidence="2 3">MBLA0078</strain>
    </source>
</reference>
<organism evidence="2 3">
    <name type="scientific">Haloferax marinum</name>
    <dbReference type="NCBI Taxonomy" id="2666143"/>
    <lineage>
        <taxon>Archaea</taxon>
        <taxon>Methanobacteriati</taxon>
        <taxon>Methanobacteriota</taxon>
        <taxon>Stenosarchaea group</taxon>
        <taxon>Halobacteria</taxon>
        <taxon>Halobacteriales</taxon>
        <taxon>Haloferacaceae</taxon>
        <taxon>Haloferax</taxon>
    </lineage>
</organism>
<accession>A0A6A8G5G0</accession>
<dbReference type="AlphaFoldDB" id="A0A6A8G5G0"/>
<dbReference type="PROSITE" id="PS51257">
    <property type="entry name" value="PROKAR_LIPOPROTEIN"/>
    <property type="match status" value="1"/>
</dbReference>
<name>A0A6A8G5G0_9EURY</name>
<evidence type="ECO:0000256" key="1">
    <source>
        <dbReference type="SAM" id="MobiDB-lite"/>
    </source>
</evidence>
<feature type="compositionally biased region" description="Basic and acidic residues" evidence="1">
    <location>
        <begin position="490"/>
        <end position="499"/>
    </location>
</feature>
<evidence type="ECO:0000313" key="2">
    <source>
        <dbReference type="EMBL" id="MRW96341.1"/>
    </source>
</evidence>
<keyword evidence="3" id="KW-1185">Reference proteome</keyword>
<sequence length="597" mass="64581">MKLTDAGLSRRELLAGMGTATLGILAGCQGQGPTFDGHSTTDDGPDARYDISPDGENRLSLSNSGDDELKPVDKFRVAIFNAGSADGTYPLSTVTDDETFDVGDSYTLGQETLGLDEPLDYADAVIYLDFDSDIGWRSVTGVKFGSAMTADDPADELGGDVRFDISPSNDGQLVVTYERGTESFPLSKLRVVLFDAGDADGTYPLAGVTDEESFDVGDSYTLGQETLGVEDLLTYDDAVIRLEAKGRWRWEFVTAIQFGSGNGAPEQTEGFGRDVVFDVPPAGPHQLTVEYKKGEESLPVSKFRVKISNAGGADGTYPLGDLTDDESFDVGDLYPLDQETLGLDEPLTYDGATIRLEFEFESGWKRVTTVEFGGEPTEGFGRDVVFVAVPAAQNQLDVVYDEGTESLPVSKFRVRITDAGSADGTYRLDDVTDDETFDVGDSYPLTEETLGLDEPLDYQQSTVDIEYQFESGWKLVSKNRFSGQSGDESESTRPRREFDIPPVGPNRLAVEYNSGDSSVPVSALRVTISNAGGADGTYPLGDLTDDESFDVGDSYPLDQGTLGLDEPFDYQDAEILLEQKSESGWRLVGGVRFGDSM</sequence>
<evidence type="ECO:0008006" key="4">
    <source>
        <dbReference type="Google" id="ProtNLM"/>
    </source>
</evidence>
<proteinExistence type="predicted"/>
<dbReference type="EMBL" id="WKJQ01000001">
    <property type="protein sequence ID" value="MRW96341.1"/>
    <property type="molecule type" value="Genomic_DNA"/>
</dbReference>
<evidence type="ECO:0000313" key="3">
    <source>
        <dbReference type="Proteomes" id="UP000443423"/>
    </source>
</evidence>
<feature type="region of interest" description="Disordered" evidence="1">
    <location>
        <begin position="480"/>
        <end position="504"/>
    </location>
</feature>
<gene>
    <name evidence="2" type="ORF">GJR99_07115</name>
</gene>
<dbReference type="RefSeq" id="WP_151110651.1">
    <property type="nucleotide sequence ID" value="NZ_WKJQ01000001.1"/>
</dbReference>
<comment type="caution">
    <text evidence="2">The sequence shown here is derived from an EMBL/GenBank/DDBJ whole genome shotgun (WGS) entry which is preliminary data.</text>
</comment>
<dbReference type="Proteomes" id="UP000443423">
    <property type="component" value="Unassembled WGS sequence"/>
</dbReference>
<protein>
    <recommendedName>
        <fullName evidence="4">Lipoprotein</fullName>
    </recommendedName>
</protein>